<sequence>MGRKSKNKGQPKSSKTLNKTKKDKNVFKVSDKNRSKKAKRVRGNLKKIKDEVNKKQQKSDEALKELHKNLVMKTPKKSQVRPLNSVKKQAPASSANVSAELKNLKF</sequence>
<dbReference type="EnsemblMetazoa" id="GBRI008829-RA">
    <property type="protein sequence ID" value="GBRI008829-PA"/>
    <property type="gene ID" value="GBRI008829"/>
</dbReference>
<accession>A0A1A9W7F1</accession>
<name>A0A1A9W7F1_9MUSC</name>
<proteinExistence type="predicted"/>
<evidence type="ECO:0000313" key="3">
    <source>
        <dbReference type="Proteomes" id="UP000091820"/>
    </source>
</evidence>
<dbReference type="VEuPathDB" id="VectorBase:GBRI008829"/>
<feature type="compositionally biased region" description="Basic and acidic residues" evidence="1">
    <location>
        <begin position="23"/>
        <end position="33"/>
    </location>
</feature>
<organism evidence="2 3">
    <name type="scientific">Glossina brevipalpis</name>
    <dbReference type="NCBI Taxonomy" id="37001"/>
    <lineage>
        <taxon>Eukaryota</taxon>
        <taxon>Metazoa</taxon>
        <taxon>Ecdysozoa</taxon>
        <taxon>Arthropoda</taxon>
        <taxon>Hexapoda</taxon>
        <taxon>Insecta</taxon>
        <taxon>Pterygota</taxon>
        <taxon>Neoptera</taxon>
        <taxon>Endopterygota</taxon>
        <taxon>Diptera</taxon>
        <taxon>Brachycera</taxon>
        <taxon>Muscomorpha</taxon>
        <taxon>Hippoboscoidea</taxon>
        <taxon>Glossinidae</taxon>
        <taxon>Glossina</taxon>
    </lineage>
</organism>
<feature type="region of interest" description="Disordered" evidence="1">
    <location>
        <begin position="73"/>
        <end position="106"/>
    </location>
</feature>
<protein>
    <submittedName>
        <fullName evidence="2">Uncharacterized protein</fullName>
    </submittedName>
</protein>
<reference evidence="3" key="1">
    <citation type="submission" date="2014-03" db="EMBL/GenBank/DDBJ databases">
        <authorList>
            <person name="Aksoy S."/>
            <person name="Warren W."/>
            <person name="Wilson R.K."/>
        </authorList>
    </citation>
    <scope>NUCLEOTIDE SEQUENCE [LARGE SCALE GENOMIC DNA]</scope>
    <source>
        <strain evidence="3">IAEA</strain>
    </source>
</reference>
<dbReference type="AlphaFoldDB" id="A0A1A9W7F1"/>
<feature type="region of interest" description="Disordered" evidence="1">
    <location>
        <begin position="1"/>
        <end position="43"/>
    </location>
</feature>
<feature type="compositionally biased region" description="Basic residues" evidence="1">
    <location>
        <begin position="34"/>
        <end position="43"/>
    </location>
</feature>
<reference evidence="2" key="2">
    <citation type="submission" date="2020-05" db="UniProtKB">
        <authorList>
            <consortium name="EnsemblMetazoa"/>
        </authorList>
    </citation>
    <scope>IDENTIFICATION</scope>
    <source>
        <strain evidence="2">IAEA</strain>
    </source>
</reference>
<dbReference type="Proteomes" id="UP000091820">
    <property type="component" value="Unassembled WGS sequence"/>
</dbReference>
<evidence type="ECO:0000313" key="2">
    <source>
        <dbReference type="EnsemblMetazoa" id="GBRI008829-PA"/>
    </source>
</evidence>
<evidence type="ECO:0000256" key="1">
    <source>
        <dbReference type="SAM" id="MobiDB-lite"/>
    </source>
</evidence>
<keyword evidence="3" id="KW-1185">Reference proteome</keyword>